<feature type="compositionally biased region" description="Polar residues" evidence="1">
    <location>
        <begin position="343"/>
        <end position="357"/>
    </location>
</feature>
<accession>A0AAV2YJV2</accession>
<evidence type="ECO:0000313" key="3">
    <source>
        <dbReference type="Proteomes" id="UP001146120"/>
    </source>
</evidence>
<dbReference type="EMBL" id="DAKRPA010000211">
    <property type="protein sequence ID" value="DAZ95272.1"/>
    <property type="molecule type" value="Genomic_DNA"/>
</dbReference>
<organism evidence="2 3">
    <name type="scientific">Lagenidium giganteum</name>
    <dbReference type="NCBI Taxonomy" id="4803"/>
    <lineage>
        <taxon>Eukaryota</taxon>
        <taxon>Sar</taxon>
        <taxon>Stramenopiles</taxon>
        <taxon>Oomycota</taxon>
        <taxon>Peronosporomycetes</taxon>
        <taxon>Pythiales</taxon>
        <taxon>Pythiaceae</taxon>
    </lineage>
</organism>
<proteinExistence type="predicted"/>
<reference evidence="2" key="2">
    <citation type="journal article" date="2023" name="Microbiol Resour">
        <title>Decontamination and Annotation of the Draft Genome Sequence of the Oomycete Lagenidium giganteum ARSEF 373.</title>
        <authorList>
            <person name="Morgan W.R."/>
            <person name="Tartar A."/>
        </authorList>
    </citation>
    <scope>NUCLEOTIDE SEQUENCE</scope>
    <source>
        <strain evidence="2">ARSEF 373</strain>
    </source>
</reference>
<feature type="compositionally biased region" description="Basic and acidic residues" evidence="1">
    <location>
        <begin position="105"/>
        <end position="123"/>
    </location>
</feature>
<feature type="compositionally biased region" description="Low complexity" evidence="1">
    <location>
        <begin position="128"/>
        <end position="145"/>
    </location>
</feature>
<feature type="compositionally biased region" description="Basic residues" evidence="1">
    <location>
        <begin position="366"/>
        <end position="377"/>
    </location>
</feature>
<name>A0AAV2YJV2_9STRA</name>
<feature type="region of interest" description="Disordered" evidence="1">
    <location>
        <begin position="317"/>
        <end position="377"/>
    </location>
</feature>
<protein>
    <submittedName>
        <fullName evidence="2">Uncharacterized protein</fullName>
    </submittedName>
</protein>
<keyword evidence="3" id="KW-1185">Reference proteome</keyword>
<evidence type="ECO:0000256" key="1">
    <source>
        <dbReference type="SAM" id="MobiDB-lite"/>
    </source>
</evidence>
<feature type="region of interest" description="Disordered" evidence="1">
    <location>
        <begin position="101"/>
        <end position="156"/>
    </location>
</feature>
<dbReference type="AlphaFoldDB" id="A0AAV2YJV2"/>
<feature type="compositionally biased region" description="Basic and acidic residues" evidence="1">
    <location>
        <begin position="15"/>
        <end position="24"/>
    </location>
</feature>
<dbReference type="Proteomes" id="UP001146120">
    <property type="component" value="Unassembled WGS sequence"/>
</dbReference>
<reference evidence="2" key="1">
    <citation type="submission" date="2022-11" db="EMBL/GenBank/DDBJ databases">
        <authorList>
            <person name="Morgan W.R."/>
            <person name="Tartar A."/>
        </authorList>
    </citation>
    <scope>NUCLEOTIDE SEQUENCE</scope>
    <source>
        <strain evidence="2">ARSEF 373</strain>
    </source>
</reference>
<sequence length="377" mass="42986">MTTKGKSQTTRKRKNDGPPRDLAAKKKHVRELAQAQRWHEIERVYGPKMVERAKQYAEKARGVPAQPPQTPQSLARAILEKNGYTEPPVAEAETVAVVVTPSPEKLNEEQKQQIERKRQEAIARRQQRLQQQRQQQQMYRVQSPQPDNVPVNKHRQPRQTLLTDYTSGRKAGCPQAKRGLVTLALSDEYLRNELEAAAAVVEWEDKQQSATEPPNQSCNKVMPPELQADLDAATEIVMWEASQASREFGKNLSSDVLLRQERSQRRMSELDRSQLIEQEVAAAAEALEWEKQLLSATNERSAWSNQPAVAPTVPIEVSDDEKQPTTKHKTNDRLMHDGKHNETTLQTTPLISQSRTCGSEKAMLKQYRHQKSNRLYK</sequence>
<gene>
    <name evidence="2" type="ORF">N0F65_007762</name>
</gene>
<feature type="region of interest" description="Disordered" evidence="1">
    <location>
        <begin position="1"/>
        <end position="26"/>
    </location>
</feature>
<feature type="compositionally biased region" description="Basic and acidic residues" evidence="1">
    <location>
        <begin position="320"/>
        <end position="342"/>
    </location>
</feature>
<evidence type="ECO:0000313" key="2">
    <source>
        <dbReference type="EMBL" id="DAZ95272.1"/>
    </source>
</evidence>
<comment type="caution">
    <text evidence="2">The sequence shown here is derived from an EMBL/GenBank/DDBJ whole genome shotgun (WGS) entry which is preliminary data.</text>
</comment>